<dbReference type="AlphaFoldDB" id="A0A2N1NMS1"/>
<keyword evidence="1" id="KW-0812">Transmembrane</keyword>
<dbReference type="EMBL" id="LLXL01000263">
    <property type="protein sequence ID" value="PKK75150.1"/>
    <property type="molecule type" value="Genomic_DNA"/>
</dbReference>
<dbReference type="Proteomes" id="UP000233469">
    <property type="component" value="Unassembled WGS sequence"/>
</dbReference>
<protein>
    <submittedName>
        <fullName evidence="2">Uncharacterized protein</fullName>
    </submittedName>
</protein>
<evidence type="ECO:0000256" key="1">
    <source>
        <dbReference type="SAM" id="Phobius"/>
    </source>
</evidence>
<evidence type="ECO:0000313" key="2">
    <source>
        <dbReference type="EMBL" id="PKK75150.1"/>
    </source>
</evidence>
<proteinExistence type="predicted"/>
<reference evidence="2 3" key="1">
    <citation type="submission" date="2016-04" db="EMBL/GenBank/DDBJ databases">
        <title>Genome analyses suggest a sexual origin of heterokaryosis in a supposedly ancient asexual fungus.</title>
        <authorList>
            <person name="Ropars J."/>
            <person name="Sedzielewska K."/>
            <person name="Noel J."/>
            <person name="Charron P."/>
            <person name="Farinelli L."/>
            <person name="Marton T."/>
            <person name="Kruger M."/>
            <person name="Pelin A."/>
            <person name="Brachmann A."/>
            <person name="Corradi N."/>
        </authorList>
    </citation>
    <scope>NUCLEOTIDE SEQUENCE [LARGE SCALE GENOMIC DNA]</scope>
    <source>
        <strain evidence="2 3">C2</strain>
    </source>
</reference>
<gene>
    <name evidence="2" type="ORF">RhiirC2_737282</name>
</gene>
<reference evidence="2 3" key="2">
    <citation type="submission" date="2017-10" db="EMBL/GenBank/DDBJ databases">
        <title>Extensive intraspecific genome diversity in a model arbuscular mycorrhizal fungus.</title>
        <authorList>
            <person name="Chen E.C.H."/>
            <person name="Morin E."/>
            <person name="Baudet D."/>
            <person name="Noel J."/>
            <person name="Ndikumana S."/>
            <person name="Charron P."/>
            <person name="St-Onge C."/>
            <person name="Giorgi J."/>
            <person name="Grigoriev I.V."/>
            <person name="Roux C."/>
            <person name="Martin F.M."/>
            <person name="Corradi N."/>
        </authorList>
    </citation>
    <scope>NUCLEOTIDE SEQUENCE [LARGE SCALE GENOMIC DNA]</scope>
    <source>
        <strain evidence="2 3">C2</strain>
    </source>
</reference>
<sequence>MRATLCYMFLRFLAGRRIRSFVIPLPIAVTVRLNFYFLLIHTQFQSSLLFLDYRRI</sequence>
<name>A0A2N1NMS1_9GLOM</name>
<feature type="transmembrane region" description="Helical" evidence="1">
    <location>
        <begin position="21"/>
        <end position="40"/>
    </location>
</feature>
<comment type="caution">
    <text evidence="2">The sequence shown here is derived from an EMBL/GenBank/DDBJ whole genome shotgun (WGS) entry which is preliminary data.</text>
</comment>
<evidence type="ECO:0000313" key="3">
    <source>
        <dbReference type="Proteomes" id="UP000233469"/>
    </source>
</evidence>
<accession>A0A2N1NMS1</accession>
<keyword evidence="1" id="KW-0472">Membrane</keyword>
<organism evidence="2 3">
    <name type="scientific">Rhizophagus irregularis</name>
    <dbReference type="NCBI Taxonomy" id="588596"/>
    <lineage>
        <taxon>Eukaryota</taxon>
        <taxon>Fungi</taxon>
        <taxon>Fungi incertae sedis</taxon>
        <taxon>Mucoromycota</taxon>
        <taxon>Glomeromycotina</taxon>
        <taxon>Glomeromycetes</taxon>
        <taxon>Glomerales</taxon>
        <taxon>Glomeraceae</taxon>
        <taxon>Rhizophagus</taxon>
    </lineage>
</organism>
<keyword evidence="1" id="KW-1133">Transmembrane helix</keyword>